<keyword evidence="4" id="KW-1185">Reference proteome</keyword>
<feature type="region of interest" description="Disordered" evidence="1">
    <location>
        <begin position="377"/>
        <end position="404"/>
    </location>
</feature>
<sequence>MQNVAMGIAPSTTIVTKHHVTNKGKVPGFYDFLSNQLNSETKNIEKVIGQNKKLEGTKQKLDELFQELNSLIELENANEDTLTEINSLISHILSFFDEVNHRNISLGEAWGVPDPRFTLNQFRVEGLQPFKNETLENYGTILLKAYELVGNEGSKTALELNQKLETALTKLMDLLIKDGSLAKNPVLQKDEKISKWQQLIQSVKNEMATTNGPILNKHTPLDKIRTIVVEALQHQFSETKDVATTKLNQVQLETLPMSKLEQYTIYINRQNSNSGTSQQLMNQMETVLKASQFLQKEGATELTIKIKPAHLGDMVVRFTQINGEMAVKIVVSSLATKELLEGNMSQLRHMFSPNQVVIEKQPDPVFTQQSQFTFNREQDEQEGFHQQTQEQHLEEAEEIGEEDETFRFKDLLMQSYEEV</sequence>
<evidence type="ECO:0000256" key="1">
    <source>
        <dbReference type="SAM" id="MobiDB-lite"/>
    </source>
</evidence>
<dbReference type="Pfam" id="PF02120">
    <property type="entry name" value="Flg_hook"/>
    <property type="match status" value="1"/>
</dbReference>
<dbReference type="AlphaFoldDB" id="A0A841Q3F0"/>
<dbReference type="InterPro" id="IPR021136">
    <property type="entry name" value="Flagellar_hook_control-like_C"/>
</dbReference>
<reference evidence="3 4" key="1">
    <citation type="submission" date="2020-08" db="EMBL/GenBank/DDBJ databases">
        <title>Genomic Encyclopedia of Type Strains, Phase IV (KMG-IV): sequencing the most valuable type-strain genomes for metagenomic binning, comparative biology and taxonomic classification.</title>
        <authorList>
            <person name="Goeker M."/>
        </authorList>
    </citation>
    <scope>NUCLEOTIDE SEQUENCE [LARGE SCALE GENOMIC DNA]</scope>
    <source>
        <strain evidence="3 4">DSM 19612</strain>
    </source>
</reference>
<feature type="compositionally biased region" description="Acidic residues" evidence="1">
    <location>
        <begin position="395"/>
        <end position="404"/>
    </location>
</feature>
<evidence type="ECO:0000313" key="4">
    <source>
        <dbReference type="Proteomes" id="UP000581688"/>
    </source>
</evidence>
<dbReference type="Proteomes" id="UP000581688">
    <property type="component" value="Unassembled WGS sequence"/>
</dbReference>
<organism evidence="3 4">
    <name type="scientific">Salirhabdus euzebyi</name>
    <dbReference type="NCBI Taxonomy" id="394506"/>
    <lineage>
        <taxon>Bacteria</taxon>
        <taxon>Bacillati</taxon>
        <taxon>Bacillota</taxon>
        <taxon>Bacilli</taxon>
        <taxon>Bacillales</taxon>
        <taxon>Bacillaceae</taxon>
        <taxon>Salirhabdus</taxon>
    </lineage>
</organism>
<comment type="caution">
    <text evidence="3">The sequence shown here is derived from an EMBL/GenBank/DDBJ whole genome shotgun (WGS) entry which is preliminary data.</text>
</comment>
<protein>
    <recommendedName>
        <fullName evidence="2">Flagellar hook-length control protein-like C-terminal domain-containing protein</fullName>
    </recommendedName>
</protein>
<gene>
    <name evidence="3" type="ORF">HNQ94_001367</name>
</gene>
<accession>A0A841Q3F0</accession>
<dbReference type="CDD" id="cd17470">
    <property type="entry name" value="T3SS_Flik_C"/>
    <property type="match status" value="1"/>
</dbReference>
<dbReference type="EMBL" id="JACHGH010000003">
    <property type="protein sequence ID" value="MBB6452921.1"/>
    <property type="molecule type" value="Genomic_DNA"/>
</dbReference>
<evidence type="ECO:0000259" key="2">
    <source>
        <dbReference type="Pfam" id="PF02120"/>
    </source>
</evidence>
<dbReference type="InterPro" id="IPR038610">
    <property type="entry name" value="FliK-like_C_sf"/>
</dbReference>
<dbReference type="RefSeq" id="WP_174495459.1">
    <property type="nucleotide sequence ID" value="NZ_CADDWK010000003.1"/>
</dbReference>
<feature type="domain" description="Flagellar hook-length control protein-like C-terminal" evidence="2">
    <location>
        <begin position="294"/>
        <end position="358"/>
    </location>
</feature>
<evidence type="ECO:0000313" key="3">
    <source>
        <dbReference type="EMBL" id="MBB6452921.1"/>
    </source>
</evidence>
<dbReference type="Gene3D" id="3.30.750.140">
    <property type="match status" value="1"/>
</dbReference>
<name>A0A841Q3F0_9BACI</name>
<proteinExistence type="predicted"/>